<dbReference type="HOGENOM" id="CLU_3249082_0_0_0"/>
<dbReference type="EMBL" id="AXZF01000144">
    <property type="protein sequence ID" value="ERT66325.1"/>
    <property type="molecule type" value="Genomic_DNA"/>
</dbReference>
<name>U7V450_9FUSO</name>
<evidence type="ECO:0000313" key="3">
    <source>
        <dbReference type="Proteomes" id="UP000017081"/>
    </source>
</evidence>
<sequence length="42" mass="5298">MLRKRLKKKRKITSFSFFSFFNSLFFSFNYYIFINRNGNYII</sequence>
<dbReference type="Proteomes" id="UP000017081">
    <property type="component" value="Unassembled WGS sequence"/>
</dbReference>
<gene>
    <name evidence="2" type="ORF">HMPREF0202_02673</name>
</gene>
<keyword evidence="1" id="KW-0812">Transmembrane</keyword>
<dbReference type="AlphaFoldDB" id="U7V450"/>
<keyword evidence="3" id="KW-1185">Reference proteome</keyword>
<evidence type="ECO:0000313" key="2">
    <source>
        <dbReference type="EMBL" id="ERT66325.1"/>
    </source>
</evidence>
<protein>
    <submittedName>
        <fullName evidence="2">Uncharacterized protein</fullName>
    </submittedName>
</protein>
<reference evidence="2 3" key="1">
    <citation type="submission" date="2013-08" db="EMBL/GenBank/DDBJ databases">
        <authorList>
            <person name="Weinstock G."/>
            <person name="Sodergren E."/>
            <person name="Wylie T."/>
            <person name="Fulton L."/>
            <person name="Fulton R."/>
            <person name="Fronick C."/>
            <person name="O'Laughlin M."/>
            <person name="Godfrey J."/>
            <person name="Miner T."/>
            <person name="Herter B."/>
            <person name="Appelbaum E."/>
            <person name="Cordes M."/>
            <person name="Lek S."/>
            <person name="Wollam A."/>
            <person name="Pepin K.H."/>
            <person name="Palsikar V.B."/>
            <person name="Mitreva M."/>
            <person name="Wilson R.K."/>
        </authorList>
    </citation>
    <scope>NUCLEOTIDE SEQUENCE [LARGE SCALE GENOMIC DNA]</scope>
    <source>
        <strain evidence="2 3">ATCC BAA-474</strain>
    </source>
</reference>
<evidence type="ECO:0000256" key="1">
    <source>
        <dbReference type="SAM" id="Phobius"/>
    </source>
</evidence>
<proteinExistence type="predicted"/>
<keyword evidence="1" id="KW-0472">Membrane</keyword>
<feature type="transmembrane region" description="Helical" evidence="1">
    <location>
        <begin position="12"/>
        <end position="33"/>
    </location>
</feature>
<comment type="caution">
    <text evidence="2">The sequence shown here is derived from an EMBL/GenBank/DDBJ whole genome shotgun (WGS) entry which is preliminary data.</text>
</comment>
<dbReference type="STRING" id="1319815.HMPREF0202_02673"/>
<accession>U7V450</accession>
<organism evidence="2 3">
    <name type="scientific">Cetobacterium somerae ATCC BAA-474</name>
    <dbReference type="NCBI Taxonomy" id="1319815"/>
    <lineage>
        <taxon>Bacteria</taxon>
        <taxon>Fusobacteriati</taxon>
        <taxon>Fusobacteriota</taxon>
        <taxon>Fusobacteriia</taxon>
        <taxon>Fusobacteriales</taxon>
        <taxon>Fusobacteriaceae</taxon>
        <taxon>Cetobacterium</taxon>
    </lineage>
</organism>
<keyword evidence="1" id="KW-1133">Transmembrane helix</keyword>